<feature type="domain" description="Beta-lactamase-related" evidence="1">
    <location>
        <begin position="23"/>
        <end position="146"/>
    </location>
</feature>
<dbReference type="PANTHER" id="PTHR43283">
    <property type="entry name" value="BETA-LACTAMASE-RELATED"/>
    <property type="match status" value="1"/>
</dbReference>
<dbReference type="PANTHER" id="PTHR43283:SF3">
    <property type="entry name" value="BETA-LACTAMASE FAMILY PROTEIN (AFU_ORTHOLOGUE AFUA_5G07500)"/>
    <property type="match status" value="1"/>
</dbReference>
<comment type="caution">
    <text evidence="2">The sequence shown here is derived from an EMBL/GenBank/DDBJ whole genome shotgun (WGS) entry which is preliminary data.</text>
</comment>
<sequence length="154" mass="16725">MAAVSLSDQAIADLRMLIDNSCADEYVGLPCASVVVIGKGQDCAAELFSHAARSKAVSHGINLDLDSDKGEEVSEEEDTYWLASSTKLITAIACMQLVEQGKLGLDDADQVENLCPELRDVEVLQENGILVEKQRRITLRMLLTHTGESHSHSI</sequence>
<evidence type="ECO:0000313" key="2">
    <source>
        <dbReference type="EMBL" id="KKY21332.1"/>
    </source>
</evidence>
<proteinExistence type="predicted"/>
<dbReference type="InterPro" id="IPR012338">
    <property type="entry name" value="Beta-lactam/transpept-like"/>
</dbReference>
<reference evidence="2 3" key="2">
    <citation type="submission" date="2015-05" db="EMBL/GenBank/DDBJ databases">
        <authorList>
            <person name="Morales-Cruz A."/>
            <person name="Amrine K.C."/>
            <person name="Cantu D."/>
        </authorList>
    </citation>
    <scope>NUCLEOTIDE SEQUENCE [LARGE SCALE GENOMIC DNA]</scope>
    <source>
        <strain evidence="2">UCRPC4</strain>
    </source>
</reference>
<dbReference type="OrthoDB" id="428260at2759"/>
<name>A0A0G2EEQ2_PHACM</name>
<dbReference type="EMBL" id="LCWF01000086">
    <property type="protein sequence ID" value="KKY21332.1"/>
    <property type="molecule type" value="Genomic_DNA"/>
</dbReference>
<evidence type="ECO:0000259" key="1">
    <source>
        <dbReference type="Pfam" id="PF00144"/>
    </source>
</evidence>
<dbReference type="InterPro" id="IPR001466">
    <property type="entry name" value="Beta-lactam-related"/>
</dbReference>
<dbReference type="Proteomes" id="UP000053317">
    <property type="component" value="Unassembled WGS sequence"/>
</dbReference>
<accession>A0A0G2EEQ2</accession>
<evidence type="ECO:0000313" key="3">
    <source>
        <dbReference type="Proteomes" id="UP000053317"/>
    </source>
</evidence>
<organism evidence="2 3">
    <name type="scientific">Phaeomoniella chlamydospora</name>
    <name type="common">Phaeoacremonium chlamydosporum</name>
    <dbReference type="NCBI Taxonomy" id="158046"/>
    <lineage>
        <taxon>Eukaryota</taxon>
        <taxon>Fungi</taxon>
        <taxon>Dikarya</taxon>
        <taxon>Ascomycota</taxon>
        <taxon>Pezizomycotina</taxon>
        <taxon>Eurotiomycetes</taxon>
        <taxon>Chaetothyriomycetidae</taxon>
        <taxon>Phaeomoniellales</taxon>
        <taxon>Phaeomoniellaceae</taxon>
        <taxon>Phaeomoniella</taxon>
    </lineage>
</organism>
<keyword evidence="3" id="KW-1185">Reference proteome</keyword>
<dbReference type="Pfam" id="PF00144">
    <property type="entry name" value="Beta-lactamase"/>
    <property type="match status" value="1"/>
</dbReference>
<reference evidence="2 3" key="1">
    <citation type="submission" date="2015-05" db="EMBL/GenBank/DDBJ databases">
        <title>Distinctive expansion of gene families associated with plant cell wall degradation and secondary metabolism in the genomes of grapevine trunk pathogens.</title>
        <authorList>
            <person name="Lawrence D.P."/>
            <person name="Travadon R."/>
            <person name="Rolshausen P.E."/>
            <person name="Baumgartner K."/>
        </authorList>
    </citation>
    <scope>NUCLEOTIDE SEQUENCE [LARGE SCALE GENOMIC DNA]</scope>
    <source>
        <strain evidence="2">UCRPC4</strain>
    </source>
</reference>
<dbReference type="AlphaFoldDB" id="A0A0G2EEQ2"/>
<dbReference type="InterPro" id="IPR050789">
    <property type="entry name" value="Diverse_Enzym_Activities"/>
</dbReference>
<dbReference type="Gene3D" id="3.40.710.10">
    <property type="entry name" value="DD-peptidase/beta-lactamase superfamily"/>
    <property type="match status" value="1"/>
</dbReference>
<protein>
    <submittedName>
        <fullName evidence="2">Putative beta-lactamase family protein</fullName>
    </submittedName>
</protein>
<dbReference type="SUPFAM" id="SSF56601">
    <property type="entry name" value="beta-lactamase/transpeptidase-like"/>
    <property type="match status" value="1"/>
</dbReference>
<gene>
    <name evidence="2" type="ORF">UCRPC4_g03768</name>
</gene>